<keyword evidence="3" id="KW-1015">Disulfide bond</keyword>
<dbReference type="InterPro" id="IPR036179">
    <property type="entry name" value="Ig-like_dom_sf"/>
</dbReference>
<dbReference type="InterPro" id="IPR007110">
    <property type="entry name" value="Ig-like_dom"/>
</dbReference>
<evidence type="ECO:0000256" key="2">
    <source>
        <dbReference type="ARBA" id="ARBA00023136"/>
    </source>
</evidence>
<proteinExistence type="predicted"/>
<dbReference type="Pfam" id="PF08205">
    <property type="entry name" value="C2-set_2"/>
    <property type="match status" value="1"/>
</dbReference>
<evidence type="ECO:0000256" key="3">
    <source>
        <dbReference type="ARBA" id="ARBA00023157"/>
    </source>
</evidence>
<evidence type="ECO:0000259" key="8">
    <source>
        <dbReference type="PROSITE" id="PS50835"/>
    </source>
</evidence>
<evidence type="ECO:0000313" key="9">
    <source>
        <dbReference type="Proteomes" id="UP000694844"/>
    </source>
</evidence>
<dbReference type="KEGG" id="cvn:111122317"/>
<dbReference type="InterPro" id="IPR013162">
    <property type="entry name" value="CD80_C2-set"/>
</dbReference>
<comment type="subcellular location">
    <subcellularLocation>
        <location evidence="1">Membrane</location>
        <topology evidence="1">Single-pass type I membrane protein</topology>
    </subcellularLocation>
</comment>
<dbReference type="RefSeq" id="XP_022319711.1">
    <property type="nucleotide sequence ID" value="XM_022464003.1"/>
</dbReference>
<dbReference type="SMART" id="SM00408">
    <property type="entry name" value="IGc2"/>
    <property type="match status" value="1"/>
</dbReference>
<dbReference type="Proteomes" id="UP000694844">
    <property type="component" value="Chromosome 1"/>
</dbReference>
<dbReference type="InterPro" id="IPR003598">
    <property type="entry name" value="Ig_sub2"/>
</dbReference>
<sequence>MSTRTYFCSTMKQTWVCGLFCVNVCVTRYILTAVVVFANTCNVSTLTLNTENISLHLHEETELVLNCTYQKESNEEIENKNIRWQKWIGDAFEDVAVFSPPSGKEPFIDGNMGSLYINRTKLIAPTNVSLSAILILKDLICSDVGVYRCWVDYYSNNLNHELTSLSTVAFKATAPNNFGIFPYELQENQTLTLSCSAYVGAPEGNIQIWKRARKSNTKVLIFTANTSDFKTENCPEFINATFTYTVSRDDNGTLFLCSSQNVLNKEAGPSLESPNRVSVKYGPGKPSIVLTPNKSSYYVGEDIRLQCVSDSNPPYNITWSFLPFNHSTESSVFSYENELKLKDIQLENAGNYTCTAVNEISTNNNNVVINVKEHLENNKRTIFSCDQCGHSEICHKKNGEEYCVTNPWMFVAIIFIFIFIFLCASFLVAIYFLSKVHRKSVLHKSSTKKTSPRPERDYSLAGLPLDSPHHPSESAGLLSESGRPILGPTPDDTEAGYSTPKDVREMKEQSAMLPHPDEHAEITTTCNQENSLYAEVQKKHQTENVYDPDWNENELVNLAL</sequence>
<dbReference type="Gene3D" id="2.60.40.10">
    <property type="entry name" value="Immunoglobulins"/>
    <property type="match status" value="3"/>
</dbReference>
<keyword evidence="2 7" id="KW-0472">Membrane</keyword>
<keyword evidence="7" id="KW-0812">Transmembrane</keyword>
<accession>A0A8B8CYY7</accession>
<dbReference type="GeneID" id="111122317"/>
<dbReference type="OrthoDB" id="6353782at2759"/>
<protein>
    <submittedName>
        <fullName evidence="10">Nectin-1-like isoform X1</fullName>
    </submittedName>
</protein>
<dbReference type="GO" id="GO:0050839">
    <property type="term" value="F:cell adhesion molecule binding"/>
    <property type="evidence" value="ECO:0007669"/>
    <property type="project" value="TreeGrafter"/>
</dbReference>
<dbReference type="GO" id="GO:0098609">
    <property type="term" value="P:cell-cell adhesion"/>
    <property type="evidence" value="ECO:0007669"/>
    <property type="project" value="TreeGrafter"/>
</dbReference>
<dbReference type="SUPFAM" id="SSF48726">
    <property type="entry name" value="Immunoglobulin"/>
    <property type="match status" value="2"/>
</dbReference>
<dbReference type="PANTHER" id="PTHR11640:SF164">
    <property type="entry name" value="MAM DOMAIN-CONTAINING GLYCOSYLPHOSPHATIDYLINOSITOL ANCHOR PROTEIN 1"/>
    <property type="match status" value="1"/>
</dbReference>
<evidence type="ECO:0000313" key="10">
    <source>
        <dbReference type="RefSeq" id="XP_022319711.1"/>
    </source>
</evidence>
<gene>
    <name evidence="10" type="primary">LOC111122317</name>
</gene>
<evidence type="ECO:0000256" key="7">
    <source>
        <dbReference type="SAM" id="Phobius"/>
    </source>
</evidence>
<keyword evidence="7" id="KW-1133">Transmembrane helix</keyword>
<keyword evidence="9" id="KW-1185">Reference proteome</keyword>
<evidence type="ECO:0000256" key="6">
    <source>
        <dbReference type="SAM" id="MobiDB-lite"/>
    </source>
</evidence>
<dbReference type="PROSITE" id="PS50835">
    <property type="entry name" value="IG_LIKE"/>
    <property type="match status" value="1"/>
</dbReference>
<dbReference type="PANTHER" id="PTHR11640">
    <property type="entry name" value="NEPHRIN"/>
    <property type="match status" value="1"/>
</dbReference>
<feature type="transmembrane region" description="Helical" evidence="7">
    <location>
        <begin position="408"/>
        <end position="433"/>
    </location>
</feature>
<reference evidence="9" key="1">
    <citation type="submission" date="2024-06" db="UniProtKB">
        <authorList>
            <consortium name="RefSeq"/>
        </authorList>
    </citation>
    <scope>NUCLEOTIDE SEQUENCE [LARGE SCALE GENOMIC DNA]</scope>
</reference>
<feature type="region of interest" description="Disordered" evidence="6">
    <location>
        <begin position="443"/>
        <end position="499"/>
    </location>
</feature>
<dbReference type="GO" id="GO:0005886">
    <property type="term" value="C:plasma membrane"/>
    <property type="evidence" value="ECO:0007669"/>
    <property type="project" value="TreeGrafter"/>
</dbReference>
<name>A0A8B8CYY7_CRAVI</name>
<keyword evidence="4" id="KW-0325">Glycoprotein</keyword>
<evidence type="ECO:0000256" key="4">
    <source>
        <dbReference type="ARBA" id="ARBA00023180"/>
    </source>
</evidence>
<organism evidence="9 10">
    <name type="scientific">Crassostrea virginica</name>
    <name type="common">Eastern oyster</name>
    <dbReference type="NCBI Taxonomy" id="6565"/>
    <lineage>
        <taxon>Eukaryota</taxon>
        <taxon>Metazoa</taxon>
        <taxon>Spiralia</taxon>
        <taxon>Lophotrochozoa</taxon>
        <taxon>Mollusca</taxon>
        <taxon>Bivalvia</taxon>
        <taxon>Autobranchia</taxon>
        <taxon>Pteriomorphia</taxon>
        <taxon>Ostreida</taxon>
        <taxon>Ostreoidea</taxon>
        <taxon>Ostreidae</taxon>
        <taxon>Crassostrea</taxon>
    </lineage>
</organism>
<dbReference type="InterPro" id="IPR013783">
    <property type="entry name" value="Ig-like_fold"/>
</dbReference>
<dbReference type="InterPro" id="IPR003599">
    <property type="entry name" value="Ig_sub"/>
</dbReference>
<evidence type="ECO:0000256" key="5">
    <source>
        <dbReference type="ARBA" id="ARBA00023319"/>
    </source>
</evidence>
<dbReference type="Pfam" id="PF13927">
    <property type="entry name" value="Ig_3"/>
    <property type="match status" value="1"/>
</dbReference>
<dbReference type="InterPro" id="IPR051275">
    <property type="entry name" value="Cell_adhesion_signaling"/>
</dbReference>
<dbReference type="GO" id="GO:0005911">
    <property type="term" value="C:cell-cell junction"/>
    <property type="evidence" value="ECO:0007669"/>
    <property type="project" value="TreeGrafter"/>
</dbReference>
<feature type="domain" description="Ig-like" evidence="8">
    <location>
        <begin position="286"/>
        <end position="370"/>
    </location>
</feature>
<reference evidence="10" key="2">
    <citation type="submission" date="2025-08" db="UniProtKB">
        <authorList>
            <consortium name="RefSeq"/>
        </authorList>
    </citation>
    <scope>IDENTIFICATION</scope>
    <source>
        <tissue evidence="10">Whole sample</tissue>
    </source>
</reference>
<dbReference type="AlphaFoldDB" id="A0A8B8CYY7"/>
<evidence type="ECO:0000256" key="1">
    <source>
        <dbReference type="ARBA" id="ARBA00004479"/>
    </source>
</evidence>
<keyword evidence="5" id="KW-0393">Immunoglobulin domain</keyword>
<dbReference type="SMART" id="SM00409">
    <property type="entry name" value="IG"/>
    <property type="match status" value="2"/>
</dbReference>